<accession>A0A516V297</accession>
<evidence type="ECO:0000313" key="2">
    <source>
        <dbReference type="EMBL" id="QDQ72652.1"/>
    </source>
</evidence>
<evidence type="ECO:0000313" key="3">
    <source>
        <dbReference type="Proteomes" id="UP000315891"/>
    </source>
</evidence>
<feature type="transmembrane region" description="Helical" evidence="1">
    <location>
        <begin position="24"/>
        <end position="48"/>
    </location>
</feature>
<proteinExistence type="predicted"/>
<gene>
    <name evidence="2" type="ORF">FNZ56_01550</name>
</gene>
<dbReference type="AlphaFoldDB" id="A0A516V297"/>
<protein>
    <submittedName>
        <fullName evidence="2">Uncharacterized protein</fullName>
    </submittedName>
</protein>
<keyword evidence="1" id="KW-0472">Membrane</keyword>
<reference evidence="2 3" key="1">
    <citation type="submission" date="2019-07" db="EMBL/GenBank/DDBJ databases">
        <title>Lysobacter weifangensis sp. nov., isolated from bensulfuron-methyl contaminated farmland soil.</title>
        <authorList>
            <person name="Zhao H."/>
        </authorList>
    </citation>
    <scope>NUCLEOTIDE SEQUENCE [LARGE SCALE GENOMIC DNA]</scope>
    <source>
        <strain evidence="2 3">CC-Bw-6</strain>
    </source>
</reference>
<sequence length="88" mass="9321">MIGDLIGTILSSIGIPVPDRASNFFVAAAMCLAGCAFLLLAVMLAATTVLQGEWGGILIVLIFAALSFVSFWLCYRAAKRLQAPDDKT</sequence>
<keyword evidence="3" id="KW-1185">Reference proteome</keyword>
<organism evidence="2 3">
    <name type="scientific">Pseudoluteimonas lycopersici</name>
    <dbReference type="NCBI Taxonomy" id="1324796"/>
    <lineage>
        <taxon>Bacteria</taxon>
        <taxon>Pseudomonadati</taxon>
        <taxon>Pseudomonadota</taxon>
        <taxon>Gammaproteobacteria</taxon>
        <taxon>Lysobacterales</taxon>
        <taxon>Lysobacteraceae</taxon>
        <taxon>Pseudoluteimonas</taxon>
    </lineage>
</organism>
<dbReference type="EMBL" id="CP041742">
    <property type="protein sequence ID" value="QDQ72652.1"/>
    <property type="molecule type" value="Genomic_DNA"/>
</dbReference>
<keyword evidence="1" id="KW-0812">Transmembrane</keyword>
<keyword evidence="1" id="KW-1133">Transmembrane helix</keyword>
<name>A0A516V297_9GAMM</name>
<evidence type="ECO:0000256" key="1">
    <source>
        <dbReference type="SAM" id="Phobius"/>
    </source>
</evidence>
<dbReference type="RefSeq" id="WP_143878167.1">
    <property type="nucleotide sequence ID" value="NZ_BAABLZ010000002.1"/>
</dbReference>
<feature type="transmembrane region" description="Helical" evidence="1">
    <location>
        <begin position="54"/>
        <end position="75"/>
    </location>
</feature>
<dbReference type="Proteomes" id="UP000315891">
    <property type="component" value="Chromosome"/>
</dbReference>